<dbReference type="InterPro" id="IPR029058">
    <property type="entry name" value="AB_hydrolase_fold"/>
</dbReference>
<gene>
    <name evidence="1" type="ORF">V0R53_13225</name>
</gene>
<organism evidence="1 2">
    <name type="scientific">Pseudomonas auratipiscis</name>
    <dbReference type="NCBI Taxonomy" id="3115853"/>
    <lineage>
        <taxon>Bacteria</taxon>
        <taxon>Pseudomonadati</taxon>
        <taxon>Pseudomonadota</taxon>
        <taxon>Gammaproteobacteria</taxon>
        <taxon>Pseudomonadales</taxon>
        <taxon>Pseudomonadaceae</taxon>
        <taxon>Pseudomonas</taxon>
    </lineage>
</organism>
<keyword evidence="2" id="KW-1185">Reference proteome</keyword>
<comment type="caution">
    <text evidence="1">The sequence shown here is derived from an EMBL/GenBank/DDBJ whole genome shotgun (WGS) entry which is preliminary data.</text>
</comment>
<sequence>MTAAKLSPLRWVGICLQGTALMFSAVLSGCQSPQQALQALASAHGQHPEILATHPFPLAMMATLKHDAPTRLRIYLEGDGHAWATPTQPSMDPSPRQLLVARLALNDPTPSIYLARPCQFVSVPRCTTEMWTNRRFSEQVVASLDQALDVLKVRFHNREFELVGYSGGAALALLLASRRDDITQVQTLAGNLSPAEWVRIHQLAPLRGSLDPLEYRQRLAQIPQRHLVGAEDRVVPTMIETFYRHQLGPAACLQTIVIPGTTHETGWDKAWLNWRGKSIACGSSAVLQGE</sequence>
<dbReference type="Proteomes" id="UP001307839">
    <property type="component" value="Unassembled WGS sequence"/>
</dbReference>
<dbReference type="PROSITE" id="PS51257">
    <property type="entry name" value="PROKAR_LIPOPROTEIN"/>
    <property type="match status" value="1"/>
</dbReference>
<dbReference type="EMBL" id="JAZDQP010000008">
    <property type="protein sequence ID" value="MEE1867356.1"/>
    <property type="molecule type" value="Genomic_DNA"/>
</dbReference>
<evidence type="ECO:0000313" key="2">
    <source>
        <dbReference type="Proteomes" id="UP001307839"/>
    </source>
</evidence>
<dbReference type="RefSeq" id="WP_330079793.1">
    <property type="nucleotide sequence ID" value="NZ_JAZDCU010000007.1"/>
</dbReference>
<accession>A0AB35WRL8</accession>
<protein>
    <submittedName>
        <fullName evidence="1">Alpha/beta hydrolase</fullName>
    </submittedName>
</protein>
<dbReference type="Gene3D" id="3.40.50.1820">
    <property type="entry name" value="alpha/beta hydrolase"/>
    <property type="match status" value="1"/>
</dbReference>
<keyword evidence="1" id="KW-0378">Hydrolase</keyword>
<dbReference type="SUPFAM" id="SSF53474">
    <property type="entry name" value="alpha/beta-Hydrolases"/>
    <property type="match status" value="1"/>
</dbReference>
<reference evidence="1 2" key="1">
    <citation type="submission" date="2024-01" db="EMBL/GenBank/DDBJ databases">
        <title>Unpublished Manusciprt.</title>
        <authorList>
            <person name="Duman M."/>
            <person name="Valdes E.G."/>
            <person name="Ajmi N."/>
            <person name="Altun S."/>
            <person name="Saticioglu I.B."/>
        </authorList>
    </citation>
    <scope>NUCLEOTIDE SEQUENCE [LARGE SCALE GENOMIC DNA]</scope>
    <source>
        <strain evidence="1 2">120P</strain>
    </source>
</reference>
<name>A0AB35WRL8_9PSED</name>
<evidence type="ECO:0000313" key="1">
    <source>
        <dbReference type="EMBL" id="MEE1867356.1"/>
    </source>
</evidence>
<dbReference type="GO" id="GO:0016787">
    <property type="term" value="F:hydrolase activity"/>
    <property type="evidence" value="ECO:0007669"/>
    <property type="project" value="UniProtKB-KW"/>
</dbReference>
<dbReference type="AlphaFoldDB" id="A0AB35WRL8"/>
<proteinExistence type="predicted"/>